<proteinExistence type="inferred from homology"/>
<dbReference type="Pfam" id="PF00641">
    <property type="entry name" value="Zn_ribbon_RanBP"/>
    <property type="match status" value="4"/>
</dbReference>
<name>A0ABD0VZW9_UMBPY</name>
<feature type="region of interest" description="Disordered" evidence="21">
    <location>
        <begin position="80"/>
        <end position="99"/>
    </location>
</feature>
<evidence type="ECO:0000313" key="23">
    <source>
        <dbReference type="EMBL" id="KAL0961863.1"/>
    </source>
</evidence>
<evidence type="ECO:0000256" key="2">
    <source>
        <dbReference type="ARBA" id="ARBA00004126"/>
    </source>
</evidence>
<organism evidence="23 24">
    <name type="scientific">Umbra pygmaea</name>
    <name type="common">Eastern mudminnow</name>
    <dbReference type="NCBI Taxonomy" id="75934"/>
    <lineage>
        <taxon>Eukaryota</taxon>
        <taxon>Metazoa</taxon>
        <taxon>Chordata</taxon>
        <taxon>Craniata</taxon>
        <taxon>Vertebrata</taxon>
        <taxon>Euteleostomi</taxon>
        <taxon>Actinopterygii</taxon>
        <taxon>Neopterygii</taxon>
        <taxon>Teleostei</taxon>
        <taxon>Protacanthopterygii</taxon>
        <taxon>Esociformes</taxon>
        <taxon>Umbridae</taxon>
        <taxon>Umbra</taxon>
    </lineage>
</organism>
<evidence type="ECO:0000256" key="12">
    <source>
        <dbReference type="ARBA" id="ARBA00023125"/>
    </source>
</evidence>
<dbReference type="Pfam" id="PF08604">
    <property type="entry name" value="Nup153"/>
    <property type="match status" value="1"/>
</dbReference>
<gene>
    <name evidence="23" type="ORF">UPYG_G00332620</name>
</gene>
<feature type="compositionally biased region" description="Low complexity" evidence="21">
    <location>
        <begin position="749"/>
        <end position="764"/>
    </location>
</feature>
<comment type="subcellular location">
    <subcellularLocation>
        <location evidence="2">Nucleus membrane</location>
    </subcellularLocation>
    <subcellularLocation>
        <location evidence="3">Nucleus</location>
        <location evidence="3">Nuclear pore complex</location>
    </subcellularLocation>
</comment>
<keyword evidence="15" id="KW-0539">Nucleus</keyword>
<dbReference type="EMBL" id="JAGEUA010000011">
    <property type="protein sequence ID" value="KAL0961863.1"/>
    <property type="molecule type" value="Genomic_DNA"/>
</dbReference>
<keyword evidence="9" id="KW-0862">Zinc</keyword>
<dbReference type="InterPro" id="IPR036443">
    <property type="entry name" value="Znf_RanBP2_sf"/>
</dbReference>
<dbReference type="GO" id="GO:0051028">
    <property type="term" value="P:mRNA transport"/>
    <property type="evidence" value="ECO:0007669"/>
    <property type="project" value="UniProtKB-KW"/>
</dbReference>
<comment type="cofactor">
    <cofactor evidence="1">
        <name>Zn(2+)</name>
        <dbReference type="ChEBI" id="CHEBI:29105"/>
    </cofactor>
</comment>
<dbReference type="InterPro" id="IPR001876">
    <property type="entry name" value="Znf_RanBP2"/>
</dbReference>
<evidence type="ECO:0000256" key="17">
    <source>
        <dbReference type="ARBA" id="ARBA00068609"/>
    </source>
</evidence>
<evidence type="ECO:0000256" key="14">
    <source>
        <dbReference type="ARBA" id="ARBA00023136"/>
    </source>
</evidence>
<dbReference type="FunFam" id="4.10.1060.10:FF:000001">
    <property type="entry name" value="Nuclear pore complex protein Nup153"/>
    <property type="match status" value="4"/>
</dbReference>
<protein>
    <recommendedName>
        <fullName evidence="17">Nuclear pore complex protein Nup153</fullName>
    </recommendedName>
    <alternativeName>
        <fullName evidence="19">153 kDa nucleoporin</fullName>
    </alternativeName>
    <alternativeName>
        <fullName evidence="18">Nucleoporin Nup153</fullName>
    </alternativeName>
</protein>
<keyword evidence="10" id="KW-0653">Protein transport</keyword>
<feature type="domain" description="RanBP2-type" evidence="22">
    <location>
        <begin position="289"/>
        <end position="318"/>
    </location>
</feature>
<evidence type="ECO:0000256" key="21">
    <source>
        <dbReference type="SAM" id="MobiDB-lite"/>
    </source>
</evidence>
<dbReference type="GO" id="GO:0005643">
    <property type="term" value="C:nuclear pore"/>
    <property type="evidence" value="ECO:0007669"/>
    <property type="project" value="UniProtKB-SubCell"/>
</dbReference>
<dbReference type="GO" id="GO:0003677">
    <property type="term" value="F:DNA binding"/>
    <property type="evidence" value="ECO:0007669"/>
    <property type="project" value="UniProtKB-KW"/>
</dbReference>
<dbReference type="PANTHER" id="PTHR23193:SF23">
    <property type="entry name" value="NUCLEAR PORE COMPLEX PROTEIN NUP153"/>
    <property type="match status" value="1"/>
</dbReference>
<keyword evidence="6" id="KW-0677">Repeat</keyword>
<dbReference type="AlphaFoldDB" id="A0ABD0VZW9"/>
<evidence type="ECO:0000256" key="1">
    <source>
        <dbReference type="ARBA" id="ARBA00001947"/>
    </source>
</evidence>
<accession>A0ABD0VZW9</accession>
<keyword evidence="11" id="KW-0811">Translocation</keyword>
<comment type="caution">
    <text evidence="23">The sequence shown here is derived from an EMBL/GenBank/DDBJ whole genome shotgun (WGS) entry which is preliminary data.</text>
</comment>
<keyword evidence="13" id="KW-0906">Nuclear pore complex</keyword>
<feature type="region of interest" description="Disordered" evidence="21">
    <location>
        <begin position="732"/>
        <end position="764"/>
    </location>
</feature>
<dbReference type="SMART" id="SM00547">
    <property type="entry name" value="ZnF_RBZ"/>
    <property type="match status" value="4"/>
</dbReference>
<dbReference type="GO" id="GO:0031965">
    <property type="term" value="C:nuclear membrane"/>
    <property type="evidence" value="ECO:0007669"/>
    <property type="project" value="UniProtKB-SubCell"/>
</dbReference>
<keyword evidence="5" id="KW-0479">Metal-binding</keyword>
<dbReference type="SUPFAM" id="SSF90209">
    <property type="entry name" value="Ran binding protein zinc finger-like"/>
    <property type="match status" value="4"/>
</dbReference>
<evidence type="ECO:0000256" key="15">
    <source>
        <dbReference type="ARBA" id="ARBA00023242"/>
    </source>
</evidence>
<evidence type="ECO:0000256" key="19">
    <source>
        <dbReference type="ARBA" id="ARBA00079437"/>
    </source>
</evidence>
<dbReference type="Gene3D" id="4.10.1060.10">
    <property type="entry name" value="Zinc finger, RanBP2-type"/>
    <property type="match status" value="4"/>
</dbReference>
<evidence type="ECO:0000256" key="18">
    <source>
        <dbReference type="ARBA" id="ARBA00078197"/>
    </source>
</evidence>
<feature type="domain" description="RanBP2-type" evidence="22">
    <location>
        <begin position="171"/>
        <end position="200"/>
    </location>
</feature>
<dbReference type="InterPro" id="IPR013913">
    <property type="entry name" value="Nup153_N"/>
</dbReference>
<feature type="region of interest" description="Disordered" evidence="21">
    <location>
        <begin position="557"/>
        <end position="604"/>
    </location>
</feature>
<evidence type="ECO:0000256" key="5">
    <source>
        <dbReference type="ARBA" id="ARBA00022723"/>
    </source>
</evidence>
<keyword evidence="4" id="KW-0813">Transport</keyword>
<sequence>MGFSTYRSQGYCTDFNAPVVKTGPSVCNEKKTSPVVAAVKHAASEDTDEFEGPFKPAKVLKEGSVLDILKGPGFACPVTRTSPVPKARQETSTANAPSLGDLFKAPAGSWECSMCMVQNKPTDSNCLACMNPQPNSNSSEKMESIPSTSSRLNATTTTTTASGFGSMFSKPAGTWDCDTCLVQNKPEAVKCVACETAKPGTGVKATLTMPAFSEAKTLPTAAPLIGFGDKFKKPEGAWDCDVCMVQNKAQDIKCVSCMSAKPGAAPPQSLPHSTSTTSLLGFGDRFKKPVGAWDCDTCCVQNKAADQECVSCQTPKPGAKVEPKAFGSSSFGIQASSDSSGGFKFGTGLSSNLNTSSGGFKFGTTHLDSSTSGGFKFGLAASSDASADTSSSADFKFGTPAASSLAPGKEKALSLGDGIKFGNTGGFQFGVAVGMENNAPEGGFTFGLSKSEEKTATAAPSSSTFSLPDSTQNPSGASVVTTATTTTTPAAPLFGKPAEAEPPYLATPLGGSVFGETFEKDPAKPSTPAFTFGKPEEKSGSVGTGFLFSASKEEAAPPTGFSFSTPDCKDQSKAPPFTFGKPSDTPESTAVEPAKPSFSFGQSTTDAATPKPAFGFVPSTTTSSAPAPSLFGAPSSSVPATSTFLFGQSASSEATPTKTFLFGQSQDSQPAPETSLSTAPAQPFQFGCRTNCAAPSFAFGAAAPSTASSAAPPAAPSLFMFSPASAAGFGPGQAPAFGSSQPSVPAFGSTAPSPFSTTSSQPPAFGAKPNSVPVFGQQTNSTPSFGSSTPTAPGVGFQFGAASVFGASSNNTGVFAFGGQPGGSPATPTMAPQTTAPALGGGFNFSTPSNFTIGTTKSTTLTTAPTVQHAITGRKIKTAVRRKK</sequence>
<comment type="similarity">
    <text evidence="16">Belongs to the NUP153 family.</text>
</comment>
<dbReference type="PROSITE" id="PS50199">
    <property type="entry name" value="ZF_RANBP2_2"/>
    <property type="match status" value="4"/>
</dbReference>
<feature type="domain" description="RanBP2-type" evidence="22">
    <location>
        <begin position="106"/>
        <end position="135"/>
    </location>
</feature>
<evidence type="ECO:0000256" key="13">
    <source>
        <dbReference type="ARBA" id="ARBA00023132"/>
    </source>
</evidence>
<evidence type="ECO:0000256" key="6">
    <source>
        <dbReference type="ARBA" id="ARBA00022737"/>
    </source>
</evidence>
<keyword evidence="12" id="KW-0238">DNA-binding</keyword>
<dbReference type="GO" id="GO:0015031">
    <property type="term" value="P:protein transport"/>
    <property type="evidence" value="ECO:0007669"/>
    <property type="project" value="UniProtKB-KW"/>
</dbReference>
<feature type="region of interest" description="Disordered" evidence="21">
    <location>
        <begin position="455"/>
        <end position="479"/>
    </location>
</feature>
<dbReference type="GO" id="GO:0008270">
    <property type="term" value="F:zinc ion binding"/>
    <property type="evidence" value="ECO:0007669"/>
    <property type="project" value="UniProtKB-KW"/>
</dbReference>
<evidence type="ECO:0000256" key="3">
    <source>
        <dbReference type="ARBA" id="ARBA00004567"/>
    </source>
</evidence>
<feature type="compositionally biased region" description="Polar residues" evidence="21">
    <location>
        <begin position="465"/>
        <end position="479"/>
    </location>
</feature>
<dbReference type="InterPro" id="IPR026054">
    <property type="entry name" value="Nucleoporin"/>
</dbReference>
<keyword evidence="8" id="KW-0509">mRNA transport</keyword>
<keyword evidence="7 20" id="KW-0863">Zinc-finger</keyword>
<dbReference type="Proteomes" id="UP001557470">
    <property type="component" value="Unassembled WGS sequence"/>
</dbReference>
<evidence type="ECO:0000256" key="9">
    <source>
        <dbReference type="ARBA" id="ARBA00022833"/>
    </source>
</evidence>
<evidence type="ECO:0000256" key="11">
    <source>
        <dbReference type="ARBA" id="ARBA00023010"/>
    </source>
</evidence>
<evidence type="ECO:0000256" key="10">
    <source>
        <dbReference type="ARBA" id="ARBA00022927"/>
    </source>
</evidence>
<evidence type="ECO:0000256" key="16">
    <source>
        <dbReference type="ARBA" id="ARBA00060842"/>
    </source>
</evidence>
<evidence type="ECO:0000313" key="24">
    <source>
        <dbReference type="Proteomes" id="UP001557470"/>
    </source>
</evidence>
<evidence type="ECO:0000256" key="20">
    <source>
        <dbReference type="PROSITE-ProRule" id="PRU00322"/>
    </source>
</evidence>
<dbReference type="PROSITE" id="PS01358">
    <property type="entry name" value="ZF_RANBP2_1"/>
    <property type="match status" value="4"/>
</dbReference>
<evidence type="ECO:0000256" key="7">
    <source>
        <dbReference type="ARBA" id="ARBA00022771"/>
    </source>
</evidence>
<evidence type="ECO:0000256" key="8">
    <source>
        <dbReference type="ARBA" id="ARBA00022816"/>
    </source>
</evidence>
<reference evidence="23 24" key="1">
    <citation type="submission" date="2024-06" db="EMBL/GenBank/DDBJ databases">
        <authorList>
            <person name="Pan Q."/>
            <person name="Wen M."/>
            <person name="Jouanno E."/>
            <person name="Zahm M."/>
            <person name="Klopp C."/>
            <person name="Cabau C."/>
            <person name="Louis A."/>
            <person name="Berthelot C."/>
            <person name="Parey E."/>
            <person name="Roest Crollius H."/>
            <person name="Montfort J."/>
            <person name="Robinson-Rechavi M."/>
            <person name="Bouchez O."/>
            <person name="Lampietro C."/>
            <person name="Lopez Roques C."/>
            <person name="Donnadieu C."/>
            <person name="Postlethwait J."/>
            <person name="Bobe J."/>
            <person name="Verreycken H."/>
            <person name="Guiguen Y."/>
        </authorList>
    </citation>
    <scope>NUCLEOTIDE SEQUENCE [LARGE SCALE GENOMIC DNA]</scope>
    <source>
        <strain evidence="23">Up_M1</strain>
        <tissue evidence="23">Testis</tissue>
    </source>
</reference>
<evidence type="ECO:0000259" key="22">
    <source>
        <dbReference type="PROSITE" id="PS50199"/>
    </source>
</evidence>
<evidence type="ECO:0000256" key="4">
    <source>
        <dbReference type="ARBA" id="ARBA00022448"/>
    </source>
</evidence>
<keyword evidence="14" id="KW-0472">Membrane</keyword>
<dbReference type="PANTHER" id="PTHR23193">
    <property type="entry name" value="NUCLEAR PORE COMPLEX PROTEIN NUP"/>
    <property type="match status" value="1"/>
</dbReference>
<feature type="domain" description="RanBP2-type" evidence="22">
    <location>
        <begin position="234"/>
        <end position="263"/>
    </location>
</feature>
<keyword evidence="24" id="KW-1185">Reference proteome</keyword>